<dbReference type="GO" id="GO:0046872">
    <property type="term" value="F:metal ion binding"/>
    <property type="evidence" value="ECO:0007669"/>
    <property type="project" value="UniProtKB-KW"/>
</dbReference>
<name>A0A139XEM7_9CYAN</name>
<gene>
    <name evidence="3" type="ORF">WA1_13300</name>
</gene>
<evidence type="ECO:0000313" key="4">
    <source>
        <dbReference type="Proteomes" id="UP000076925"/>
    </source>
</evidence>
<reference evidence="3 4" key="1">
    <citation type="journal article" date="2013" name="Genome Biol. Evol.">
        <title>Genomes of Stigonematalean cyanobacteria (subsection V) and the evolution of oxygenic photosynthesis from prokaryotes to plastids.</title>
        <authorList>
            <person name="Dagan T."/>
            <person name="Roettger M."/>
            <person name="Stucken K."/>
            <person name="Landan G."/>
            <person name="Koch R."/>
            <person name="Major P."/>
            <person name="Gould S.B."/>
            <person name="Goremykin V.V."/>
            <person name="Rippka R."/>
            <person name="Tandeau de Marsac N."/>
            <person name="Gugger M."/>
            <person name="Lockhart P.J."/>
            <person name="Allen J.F."/>
            <person name="Brune I."/>
            <person name="Maus I."/>
            <person name="Puhler A."/>
            <person name="Martin W.F."/>
        </authorList>
    </citation>
    <scope>NUCLEOTIDE SEQUENCE [LARGE SCALE GENOMIC DNA]</scope>
    <source>
        <strain evidence="3 4">PCC 7110</strain>
    </source>
</reference>
<dbReference type="SMART" id="SM01260">
    <property type="entry name" value="LANC_like"/>
    <property type="match status" value="1"/>
</dbReference>
<accession>A0A139XEM7</accession>
<dbReference type="NCBIfam" id="TIGR03897">
    <property type="entry name" value="lanti_2_LanM"/>
    <property type="match status" value="1"/>
</dbReference>
<dbReference type="GO" id="GO:0031179">
    <property type="term" value="P:peptide modification"/>
    <property type="evidence" value="ECO:0007669"/>
    <property type="project" value="InterPro"/>
</dbReference>
<dbReference type="Gene3D" id="1.50.10.10">
    <property type="match status" value="1"/>
</dbReference>
<dbReference type="SUPFAM" id="SSF158745">
    <property type="entry name" value="LanC-like"/>
    <property type="match status" value="1"/>
</dbReference>
<dbReference type="InterPro" id="IPR012341">
    <property type="entry name" value="6hp_glycosidase-like_sf"/>
</dbReference>
<dbReference type="PIRSF" id="PIRSF037228">
    <property type="entry name" value="Lant_mod_RumM"/>
    <property type="match status" value="1"/>
</dbReference>
<dbReference type="CDD" id="cd04792">
    <property type="entry name" value="LanM-like"/>
    <property type="match status" value="1"/>
</dbReference>
<feature type="binding site" evidence="1">
    <location>
        <position position="1004"/>
    </location>
    <ligand>
        <name>Zn(2+)</name>
        <dbReference type="ChEBI" id="CHEBI:29105"/>
    </ligand>
</feature>
<proteinExistence type="predicted"/>
<evidence type="ECO:0000256" key="1">
    <source>
        <dbReference type="PIRSR" id="PIRSR607822-1"/>
    </source>
</evidence>
<keyword evidence="4" id="KW-1185">Reference proteome</keyword>
<organism evidence="3 4">
    <name type="scientific">Scytonema hofmannii PCC 7110</name>
    <dbReference type="NCBI Taxonomy" id="128403"/>
    <lineage>
        <taxon>Bacteria</taxon>
        <taxon>Bacillati</taxon>
        <taxon>Cyanobacteriota</taxon>
        <taxon>Cyanophyceae</taxon>
        <taxon>Nostocales</taxon>
        <taxon>Scytonemataceae</taxon>
        <taxon>Scytonema</taxon>
    </lineage>
</organism>
<evidence type="ECO:0000259" key="2">
    <source>
        <dbReference type="Pfam" id="PF13575"/>
    </source>
</evidence>
<dbReference type="GO" id="GO:0005975">
    <property type="term" value="P:carbohydrate metabolic process"/>
    <property type="evidence" value="ECO:0007669"/>
    <property type="project" value="InterPro"/>
</dbReference>
<keyword evidence="1" id="KW-0479">Metal-binding</keyword>
<dbReference type="InterPro" id="IPR017146">
    <property type="entry name" value="Lanti_2_LanM"/>
</dbReference>
<dbReference type="RefSeq" id="WP_017745238.1">
    <property type="nucleotide sequence ID" value="NZ_KQ976354.1"/>
</dbReference>
<dbReference type="Pfam" id="PF13575">
    <property type="entry name" value="DUF4135"/>
    <property type="match status" value="1"/>
</dbReference>
<dbReference type="InterPro" id="IPR007822">
    <property type="entry name" value="LANC-like"/>
</dbReference>
<keyword evidence="1" id="KW-0862">Zinc</keyword>
<feature type="domain" description="Lantibiotic biosynthesis protein dehydration" evidence="2">
    <location>
        <begin position="222"/>
        <end position="606"/>
    </location>
</feature>
<dbReference type="AlphaFoldDB" id="A0A139XEM7"/>
<dbReference type="Proteomes" id="UP000076925">
    <property type="component" value="Unassembled WGS sequence"/>
</dbReference>
<dbReference type="PRINTS" id="PR01950">
    <property type="entry name" value="LANCSUPER"/>
</dbReference>
<comment type="caution">
    <text evidence="3">The sequence shown here is derived from an EMBL/GenBank/DDBJ whole genome shotgun (WGS) entry which is preliminary data.</text>
</comment>
<dbReference type="EMBL" id="ANNX02000016">
    <property type="protein sequence ID" value="KYC43072.1"/>
    <property type="molecule type" value="Genomic_DNA"/>
</dbReference>
<dbReference type="OrthoDB" id="9148343at2"/>
<dbReference type="STRING" id="128403.WA1_13300"/>
<evidence type="ECO:0000313" key="3">
    <source>
        <dbReference type="EMBL" id="KYC43072.1"/>
    </source>
</evidence>
<dbReference type="Pfam" id="PF05147">
    <property type="entry name" value="LANC_like"/>
    <property type="match status" value="1"/>
</dbReference>
<sequence length="1092" mass="122748">MEFSRKQLVSIVEQASTLSERLSSKFVVNSTKKFDDLVKTRIEKWRESTARGDDKKFENRLAWDGLTLEDARRAVAPVSLVDQINLPAWTETLNEGMKVATIAFLPEVQYSCIDLQEPIPFEELFLPFVYIARQKLAARTGQNYHQLSDTAHAMLERRLLIAFSEIGAHAAEIKFSGFRATRQSAIAYILKQSENTVSRDRYEAFIKQMLNDNGLIAFFQEYPVLARHLATKINFWLDAVEEFLSQLATDYTKIQQIFQPDADLGQVVEIKCNLSDPHNDHHTVMIITFASGLKLVYKPKGLHIDEAYFNFLSWFNQQEIDLPFKCLKILNRPNYGWVEFVESSPCEDKKAVQRFYQRTGMLLGLLYILRGNDCHVENLIACGEHPVIIDLETIMHPRIKEKENSNQPQTALELALQFLVQNSVLQTHLLPQWHLALGGKLVYDLSPLAVNDEQDTKYEHPIFIDINTDTMHLKYEPVPIDFGNSHLPSLGETYVSPDNYVENLIIGFQKIYRLIISHQEVLLSANSPLLNFYHQRIRLLFRGTQTYASILNNAQRPEYLKDGIDYNIKLELLSRAYLTEETKPLFWPLLQQELCSMVQMDIPYFSAFTDSNQLFAGLSTVSFADCMAPTYPDVVTRIQQLSETDLTRQIEVIRGAFDTSIGNDLEGTLSVSLGQPESTPENITPLSQEQCLEQAIAIAKKIQLQTFYADDSAAWIGLEYVPTVKRFQLKVLGYHLYDGSCGIALFLAALWTVTKDNQYRSLALKGLQPLRQYLENLSPEKPTELTESVNIGACVGLGSIIYALVQISNLLDEPTLLDNAKQVASLITTEIISKDQELNISSGSAGAILSFLALHKATGEAMYLELAITCGNHILKQEIASDVGIKTWDTAEKKLLAGFSHGASGIAYALLRLYDITLAGSFFLGAKEAIAYERSLFVPEAGNWMGLSDTNNSFTTGWNHGAAGIVLARLGSLAVLDTSEIRQEVEIGLNTTQKSSFDRVDRLCCGNFGIIDILLEASNRLSRPSLLKDAQQRAASVVSKAQQNGSFYLFSRHYNDMYNPSLFNGMAGIGYGLLRLSYPKLLPSILLFDCCS</sequence>
<dbReference type="InterPro" id="IPR025410">
    <property type="entry name" value="Lant_dehyd"/>
</dbReference>
<protein>
    <submittedName>
        <fullName evidence="3">Lanthionine synthetase C family protein</fullName>
    </submittedName>
</protein>